<protein>
    <recommendedName>
        <fullName evidence="3">CU044_5270 family protein</fullName>
    </recommendedName>
</protein>
<name>I2NA76_STRT9</name>
<evidence type="ECO:0008006" key="3">
    <source>
        <dbReference type="Google" id="ProtNLM"/>
    </source>
</evidence>
<dbReference type="RefSeq" id="WP_006345222.1">
    <property type="nucleotide sequence ID" value="NZ_CP029159.1"/>
</dbReference>
<evidence type="ECO:0000313" key="2">
    <source>
        <dbReference type="Proteomes" id="UP000005940"/>
    </source>
</evidence>
<dbReference type="Proteomes" id="UP000005940">
    <property type="component" value="Chromosome"/>
</dbReference>
<dbReference type="AlphaFoldDB" id="I2NA76"/>
<accession>I2NA76</accession>
<evidence type="ECO:0000313" key="1">
    <source>
        <dbReference type="EMBL" id="QKM66338.1"/>
    </source>
</evidence>
<gene>
    <name evidence="1" type="ORF">STSU_003335</name>
</gene>
<proteinExistence type="predicted"/>
<reference evidence="1 2" key="1">
    <citation type="journal article" date="2012" name="J. Bacteriol.">
        <title>Draft genome of Streptomyces tsukubaensis NRRL 18488, the producer of the clinically important immunosuppressant tacrolimus (FK506).</title>
        <authorList>
            <person name="Barreiro C."/>
            <person name="Prieto C."/>
            <person name="Sola-Landa A."/>
            <person name="Solera E."/>
            <person name="Martinez-Castro M."/>
            <person name="Perez-Redondo R."/>
            <person name="Garcia-Estrada C."/>
            <person name="Aparicio J.F."/>
            <person name="Fernandez-Martinez L.T."/>
            <person name="Santos-Aberturas J."/>
            <person name="Salehi-Najafabadi Z."/>
            <person name="Rodriguez-Garcia A."/>
            <person name="Tauch A."/>
            <person name="Martin J.F."/>
        </authorList>
    </citation>
    <scope>NUCLEOTIDE SEQUENCE [LARGE SCALE GENOMIC DNA]</scope>
    <source>
        <strain evidence="2">DSM 42081 / NBRC 108919 / NRRL 18488 / 9993</strain>
    </source>
</reference>
<organism evidence="1 2">
    <name type="scientific">Streptomyces tsukubensis (strain DSM 42081 / NBRC 108919 / NRRL 18488 / 9993)</name>
    <dbReference type="NCBI Taxonomy" id="1114943"/>
    <lineage>
        <taxon>Bacteria</taxon>
        <taxon>Bacillati</taxon>
        <taxon>Actinomycetota</taxon>
        <taxon>Actinomycetes</taxon>
        <taxon>Kitasatosporales</taxon>
        <taxon>Streptomycetaceae</taxon>
        <taxon>Streptomyces</taxon>
    </lineage>
</organism>
<keyword evidence="2" id="KW-1185">Reference proteome</keyword>
<sequence length="316" mass="33869">MTERQKQLDHVDPLDFPGAGALRNAGSVEPPAPWAVARALTMVQSAAARETASHGRTTAPLRWWHLTRRRGVLAAAVTVAAVAAGITFHGTGTETARPAGEPSGPVRAESAAVFLERIAQVAHTRPATADARYWKVRAESAYTGVKPRPAVDTYFDRSMDIAVVVTDGRTHRKPGDFSWRLGPRKLESREALNRLPTDPAKLVALMNSSREYGGQSAFLQAGTLLGSTPARPEVRAALYRAVARLDGVTLTGPVRDSAGRTGTELVFRGAVATDHLVVDPRTGVLLETRSVTTKGVERGKVRRTTYLSSGPADRIG</sequence>
<dbReference type="EMBL" id="CP029159">
    <property type="protein sequence ID" value="QKM66338.1"/>
    <property type="molecule type" value="Genomic_DNA"/>
</dbReference>